<dbReference type="RefSeq" id="XP_038780192.1">
    <property type="nucleotide sequence ID" value="XM_038924264.1"/>
</dbReference>
<accession>A0A875RX13</accession>
<keyword evidence="2" id="KW-1185">Reference proteome</keyword>
<proteinExistence type="predicted"/>
<sequence length="320" mass="36659">MIFATKGGQLYTSQYLSVLLQLKPSQQQKQLLNRTLAVVNNSIRARYLDLNKGFFNGLSVPFDPPNSLPIVPYDLPYDALIRGLDENVIKGRNIDPGLLNHRQRTRWPLSFFNHMLLEEHSANALHVSLTPIINYNTTESVSRYKKLFEETIGEWKKGEDICIKFRPRVQIFTRYDYNKFFLIFALAEETDKVLQPLADKLSGLRSQIGVDMGRVIGEREEDPVMSQEDLHMTLGVCAFPAGEDYFSSNTSFGMYELQYMNQVLLLPKDELLAKYGNEIATLDYVSDVKLELTPEEQELLTFSSRELVLAITGGQLKYRI</sequence>
<evidence type="ECO:0000313" key="2">
    <source>
        <dbReference type="Proteomes" id="UP000662931"/>
    </source>
</evidence>
<evidence type="ECO:0000313" key="1">
    <source>
        <dbReference type="EMBL" id="QPG76627.1"/>
    </source>
</evidence>
<reference evidence="1" key="1">
    <citation type="submission" date="2020-10" db="EMBL/GenBank/DDBJ databases">
        <authorList>
            <person name="Roach M.J.R."/>
        </authorList>
    </citation>
    <scope>NUCLEOTIDE SEQUENCE</scope>
    <source>
        <strain evidence="1">CBS 1945</strain>
    </source>
</reference>
<dbReference type="Proteomes" id="UP000662931">
    <property type="component" value="Chromosome 4"/>
</dbReference>
<dbReference type="KEGG" id="bnn:FOA43_004019"/>
<organism evidence="1 2">
    <name type="scientific">Eeniella nana</name>
    <name type="common">Yeast</name>
    <name type="synonym">Brettanomyces nanus</name>
    <dbReference type="NCBI Taxonomy" id="13502"/>
    <lineage>
        <taxon>Eukaryota</taxon>
        <taxon>Fungi</taxon>
        <taxon>Dikarya</taxon>
        <taxon>Ascomycota</taxon>
        <taxon>Saccharomycotina</taxon>
        <taxon>Pichiomycetes</taxon>
        <taxon>Pichiales</taxon>
        <taxon>Pichiaceae</taxon>
        <taxon>Brettanomyces</taxon>
    </lineage>
</organism>
<dbReference type="EMBL" id="CP064815">
    <property type="protein sequence ID" value="QPG76627.1"/>
    <property type="molecule type" value="Genomic_DNA"/>
</dbReference>
<protein>
    <submittedName>
        <fullName evidence="1">Uncharacterized protein</fullName>
    </submittedName>
</protein>
<dbReference type="OrthoDB" id="3983982at2759"/>
<name>A0A875RX13_EENNA</name>
<dbReference type="AlphaFoldDB" id="A0A875RX13"/>
<dbReference type="GeneID" id="62197419"/>
<gene>
    <name evidence="1" type="ORF">FOA43_004019</name>
</gene>